<feature type="domain" description="Resolvase/invertase-type recombinase catalytic" evidence="1">
    <location>
        <begin position="47"/>
        <end position="195"/>
    </location>
</feature>
<protein>
    <submittedName>
        <fullName evidence="3">Recombinase family protein</fullName>
    </submittedName>
</protein>
<proteinExistence type="predicted"/>
<dbReference type="CDD" id="cd03770">
    <property type="entry name" value="SR_TndX_transposase"/>
    <property type="match status" value="1"/>
</dbReference>
<evidence type="ECO:0000259" key="2">
    <source>
        <dbReference type="PROSITE" id="PS51737"/>
    </source>
</evidence>
<dbReference type="Proteomes" id="UP001524944">
    <property type="component" value="Unassembled WGS sequence"/>
</dbReference>
<keyword evidence="4" id="KW-1185">Reference proteome</keyword>
<dbReference type="PANTHER" id="PTHR30461">
    <property type="entry name" value="DNA-INVERTASE FROM LAMBDOID PROPHAGE"/>
    <property type="match status" value="1"/>
</dbReference>
<evidence type="ECO:0000259" key="1">
    <source>
        <dbReference type="PROSITE" id="PS51736"/>
    </source>
</evidence>
<evidence type="ECO:0000313" key="3">
    <source>
        <dbReference type="EMBL" id="MCR6547082.1"/>
    </source>
</evidence>
<dbReference type="Gene3D" id="3.40.50.1390">
    <property type="entry name" value="Resolvase, N-terminal catalytic domain"/>
    <property type="match status" value="1"/>
</dbReference>
<dbReference type="Pfam" id="PF07508">
    <property type="entry name" value="Recombinase"/>
    <property type="match status" value="1"/>
</dbReference>
<dbReference type="Pfam" id="PF14287">
    <property type="entry name" value="DUF4368"/>
    <property type="match status" value="1"/>
</dbReference>
<dbReference type="SUPFAM" id="SSF53041">
    <property type="entry name" value="Resolvase-like"/>
    <property type="match status" value="1"/>
</dbReference>
<reference evidence="3 4" key="1">
    <citation type="submission" date="2022-08" db="EMBL/GenBank/DDBJ databases">
        <title>Proteogenomics of the novel Dehalobacterium formicoaceticum strain EZ94 highlights a key role of methyltransferases during anaerobic dichloromethane degradation.</title>
        <authorList>
            <person name="Wasmund K."/>
        </authorList>
    </citation>
    <scope>NUCLEOTIDE SEQUENCE [LARGE SCALE GENOMIC DNA]</scope>
    <source>
        <strain evidence="3 4">EZ94</strain>
    </source>
</reference>
<dbReference type="Pfam" id="PF00239">
    <property type="entry name" value="Resolvase"/>
    <property type="match status" value="1"/>
</dbReference>
<dbReference type="InterPro" id="IPR036162">
    <property type="entry name" value="Resolvase-like_N_sf"/>
</dbReference>
<organism evidence="3 4">
    <name type="scientific">Dehalobacterium formicoaceticum</name>
    <dbReference type="NCBI Taxonomy" id="51515"/>
    <lineage>
        <taxon>Bacteria</taxon>
        <taxon>Bacillati</taxon>
        <taxon>Bacillota</taxon>
        <taxon>Clostridia</taxon>
        <taxon>Eubacteriales</taxon>
        <taxon>Peptococcaceae</taxon>
        <taxon>Dehalobacterium</taxon>
    </lineage>
</organism>
<sequence>MTNNTVIAFQPVSKTAPLSETARAAINKTVLQFYVQNQPQDDTAQGITALYERLSQEDGQEGESNSIANQKKILERYARDHGYTGVRHYEDDGYSGTNFNRPGFQEMLADVKAGKISRVIVKDMSRFGRDYLQVGMYTDILFPDFGVHFIAVNDGVDSTRGDNEFTAIRNVFNEMYARDTSKKIRATWQSKGKSGEHLTTIPPYGYRKDPENKRKWIVDPEAAAIVQKIFALCVDGMGPTQIAKWLWQNKVLNPTAYSRTHGLPTSNKPTADPYKWTNETVSRTLERVEYLGHTVNFKTKKQSYKSKKKLWNDPSEWAIFENTQEPIIDESVFLIVQNIRQSRRRPNKMGDMGMFSGLLFCADCGGKMYQCRTNEFKPEQQYFICSTYRKDHTVCDNTHSIRNVALEEIVIRNLREAIAYVAQYEDDFIREAAETDTRARDKALAQKKDTLAQAEKRIAELDIIFKRIYEDNISGKLTDERFIKLSRDYELEQDNLKATSKILREEVKQQEKSKSNVKNFVTTAKKYTDLTELDATILREFIDKILVSKTSGKKGRRASDKVQEIEIVYNFIGAFDFGKAIEQAQINHEIAKVGIA</sequence>
<evidence type="ECO:0000313" key="4">
    <source>
        <dbReference type="Proteomes" id="UP001524944"/>
    </source>
</evidence>
<dbReference type="InterPro" id="IPR025827">
    <property type="entry name" value="Zn_ribbon_recom_dom"/>
</dbReference>
<dbReference type="InterPro" id="IPR011109">
    <property type="entry name" value="DNA_bind_recombinase_dom"/>
</dbReference>
<dbReference type="InterPro" id="IPR025378">
    <property type="entry name" value="DUF4368"/>
</dbReference>
<accession>A0ABT1Y868</accession>
<gene>
    <name evidence="3" type="ORF">NVS47_16465</name>
</gene>
<name>A0ABT1Y868_9FIRM</name>
<dbReference type="PROSITE" id="PS51736">
    <property type="entry name" value="RECOMBINASES_3"/>
    <property type="match status" value="1"/>
</dbReference>
<comment type="caution">
    <text evidence="3">The sequence shown here is derived from an EMBL/GenBank/DDBJ whole genome shotgun (WGS) entry which is preliminary data.</text>
</comment>
<dbReference type="SMART" id="SM00857">
    <property type="entry name" value="Resolvase"/>
    <property type="match status" value="1"/>
</dbReference>
<dbReference type="InterPro" id="IPR006119">
    <property type="entry name" value="Resolv_N"/>
</dbReference>
<dbReference type="PROSITE" id="PS51737">
    <property type="entry name" value="RECOMBINASE_DNA_BIND"/>
    <property type="match status" value="1"/>
</dbReference>
<dbReference type="InterPro" id="IPR050639">
    <property type="entry name" value="SSR_resolvase"/>
</dbReference>
<dbReference type="InterPro" id="IPR038109">
    <property type="entry name" value="DNA_bind_recomb_sf"/>
</dbReference>
<dbReference type="RefSeq" id="WP_257914219.1">
    <property type="nucleotide sequence ID" value="NZ_JANPWE010000019.1"/>
</dbReference>
<dbReference type="Pfam" id="PF13408">
    <property type="entry name" value="Zn_ribbon_recom"/>
    <property type="match status" value="1"/>
</dbReference>
<feature type="domain" description="Recombinase" evidence="2">
    <location>
        <begin position="203"/>
        <end position="346"/>
    </location>
</feature>
<dbReference type="Gene3D" id="3.90.1750.20">
    <property type="entry name" value="Putative Large Serine Recombinase, Chain B, Domain 2"/>
    <property type="match status" value="1"/>
</dbReference>
<dbReference type="EMBL" id="JANPWE010000019">
    <property type="protein sequence ID" value="MCR6547082.1"/>
    <property type="molecule type" value="Genomic_DNA"/>
</dbReference>
<dbReference type="PANTHER" id="PTHR30461:SF23">
    <property type="entry name" value="DNA RECOMBINASE-RELATED"/>
    <property type="match status" value="1"/>
</dbReference>